<dbReference type="GO" id="GO:0008199">
    <property type="term" value="F:ferric iron binding"/>
    <property type="evidence" value="ECO:0007669"/>
    <property type="project" value="InterPro"/>
</dbReference>
<dbReference type="GO" id="GO:0006879">
    <property type="term" value="P:intracellular iron ion homeostasis"/>
    <property type="evidence" value="ECO:0007669"/>
    <property type="project" value="UniProtKB-KW"/>
</dbReference>
<comment type="function">
    <text evidence="6">Stores iron in a soluble, non-toxic, readily available form. Important for iron homeostasis. Iron is taken up in the ferrous form and deposited as ferric hydroxides after oxidation.</text>
</comment>
<dbReference type="Pfam" id="PF00210">
    <property type="entry name" value="Ferritin"/>
    <property type="match status" value="1"/>
</dbReference>
<protein>
    <recommendedName>
        <fullName evidence="6">Ferritin</fullName>
        <ecNumber evidence="6">1.16.3.1</ecNumber>
    </recommendedName>
</protein>
<dbReference type="GO" id="GO:0008198">
    <property type="term" value="F:ferrous iron binding"/>
    <property type="evidence" value="ECO:0007669"/>
    <property type="project" value="TreeGrafter"/>
</dbReference>
<dbReference type="AlphaFoldDB" id="A0AAN9A2J0"/>
<feature type="binding site" evidence="5">
    <location>
        <position position="62"/>
    </location>
    <ligand>
        <name>Fe cation</name>
        <dbReference type="ChEBI" id="CHEBI:24875"/>
        <label>1</label>
    </ligand>
</feature>
<comment type="caution">
    <text evidence="8">The sequence shown here is derived from an EMBL/GenBank/DDBJ whole genome shotgun (WGS) entry which is preliminary data.</text>
</comment>
<dbReference type="InterPro" id="IPR009078">
    <property type="entry name" value="Ferritin-like_SF"/>
</dbReference>
<feature type="binding site" evidence="5">
    <location>
        <position position="24"/>
    </location>
    <ligand>
        <name>Fe cation</name>
        <dbReference type="ChEBI" id="CHEBI:24875"/>
        <label>1</label>
    </ligand>
</feature>
<keyword evidence="6 8" id="KW-0560">Oxidoreductase</keyword>
<keyword evidence="3 5" id="KW-0479">Metal-binding</keyword>
<dbReference type="GO" id="GO:0004322">
    <property type="term" value="F:ferroxidase activity"/>
    <property type="evidence" value="ECO:0007669"/>
    <property type="project" value="UniProtKB-EC"/>
</dbReference>
<keyword evidence="2 6" id="KW-0409">Iron storage</keyword>
<dbReference type="Gene3D" id="1.20.1260.10">
    <property type="match status" value="1"/>
</dbReference>
<evidence type="ECO:0000256" key="2">
    <source>
        <dbReference type="ARBA" id="ARBA00022434"/>
    </source>
</evidence>
<feature type="domain" description="Ferritin-like diiron" evidence="7">
    <location>
        <begin position="7"/>
        <end position="156"/>
    </location>
</feature>
<dbReference type="InterPro" id="IPR001519">
    <property type="entry name" value="Ferritin"/>
</dbReference>
<dbReference type="SUPFAM" id="SSF47240">
    <property type="entry name" value="Ferritin-like"/>
    <property type="match status" value="1"/>
</dbReference>
<reference evidence="8 9" key="1">
    <citation type="submission" date="2023-11" db="EMBL/GenBank/DDBJ databases">
        <title>Halocaridina rubra genome assembly.</title>
        <authorList>
            <person name="Smith C."/>
        </authorList>
    </citation>
    <scope>NUCLEOTIDE SEQUENCE [LARGE SCALE GENOMIC DNA]</scope>
    <source>
        <strain evidence="8">EP-1</strain>
        <tissue evidence="8">Whole</tissue>
    </source>
</reference>
<keyword evidence="9" id="KW-1185">Reference proteome</keyword>
<dbReference type="Proteomes" id="UP001381693">
    <property type="component" value="Unassembled WGS sequence"/>
</dbReference>
<keyword evidence="4 5" id="KW-0408">Iron</keyword>
<evidence type="ECO:0000313" key="8">
    <source>
        <dbReference type="EMBL" id="KAK7072728.1"/>
    </source>
</evidence>
<sequence>MVSVIRHNFHEDCEAALNKHINLEMHLSYVFLSMSHHFDRDDISLPGFSKFFRKAGEVTKSHADKMMEYQNKRGGRIVLQSINAPSAQDWGTPTDSIDTALSLKKKIHQSLREMQQGASNKCDSHMCHFLEDNFLEEHIDTIKKLGDIKTQLKRVGTGPGLYMFDKEFM</sequence>
<organism evidence="8 9">
    <name type="scientific">Halocaridina rubra</name>
    <name type="common">Hawaiian red shrimp</name>
    <dbReference type="NCBI Taxonomy" id="373956"/>
    <lineage>
        <taxon>Eukaryota</taxon>
        <taxon>Metazoa</taxon>
        <taxon>Ecdysozoa</taxon>
        <taxon>Arthropoda</taxon>
        <taxon>Crustacea</taxon>
        <taxon>Multicrustacea</taxon>
        <taxon>Malacostraca</taxon>
        <taxon>Eumalacostraca</taxon>
        <taxon>Eucarida</taxon>
        <taxon>Decapoda</taxon>
        <taxon>Pleocyemata</taxon>
        <taxon>Caridea</taxon>
        <taxon>Atyoidea</taxon>
        <taxon>Atyidae</taxon>
        <taxon>Halocaridina</taxon>
    </lineage>
</organism>
<comment type="catalytic activity">
    <reaction evidence="6">
        <text>4 Fe(2+) + O2 + 4 H(+) = 4 Fe(3+) + 2 H2O</text>
        <dbReference type="Rhea" id="RHEA:11148"/>
        <dbReference type="ChEBI" id="CHEBI:15377"/>
        <dbReference type="ChEBI" id="CHEBI:15378"/>
        <dbReference type="ChEBI" id="CHEBI:15379"/>
        <dbReference type="ChEBI" id="CHEBI:29033"/>
        <dbReference type="ChEBI" id="CHEBI:29034"/>
        <dbReference type="EC" id="1.16.3.1"/>
    </reaction>
</comment>
<evidence type="ECO:0000256" key="5">
    <source>
        <dbReference type="PIRSR" id="PIRSR601519-1"/>
    </source>
</evidence>
<dbReference type="InterPro" id="IPR012347">
    <property type="entry name" value="Ferritin-like"/>
</dbReference>
<evidence type="ECO:0000313" key="9">
    <source>
        <dbReference type="Proteomes" id="UP001381693"/>
    </source>
</evidence>
<dbReference type="PANTHER" id="PTHR11431:SF75">
    <property type="entry name" value="FERRITIN"/>
    <property type="match status" value="1"/>
</dbReference>
<dbReference type="PROSITE" id="PS00204">
    <property type="entry name" value="FERRITIN_2"/>
    <property type="match status" value="1"/>
</dbReference>
<dbReference type="EC" id="1.16.3.1" evidence="6"/>
<dbReference type="EMBL" id="JAXCGZ010013358">
    <property type="protein sequence ID" value="KAK7072728.1"/>
    <property type="molecule type" value="Genomic_DNA"/>
</dbReference>
<dbReference type="GO" id="GO:0005737">
    <property type="term" value="C:cytoplasm"/>
    <property type="evidence" value="ECO:0007669"/>
    <property type="project" value="TreeGrafter"/>
</dbReference>
<dbReference type="PROSITE" id="PS50905">
    <property type="entry name" value="FERRITIN_LIKE"/>
    <property type="match status" value="1"/>
</dbReference>
<accession>A0AAN9A2J0</accession>
<dbReference type="InterPro" id="IPR014034">
    <property type="entry name" value="Ferritin_CS"/>
</dbReference>
<evidence type="ECO:0000259" key="7">
    <source>
        <dbReference type="PROSITE" id="PS50905"/>
    </source>
</evidence>
<dbReference type="CDD" id="cd01056">
    <property type="entry name" value="Euk_Ferritin"/>
    <property type="match status" value="1"/>
</dbReference>
<dbReference type="GO" id="GO:0006826">
    <property type="term" value="P:iron ion transport"/>
    <property type="evidence" value="ECO:0007669"/>
    <property type="project" value="InterPro"/>
</dbReference>
<proteinExistence type="inferred from homology"/>
<dbReference type="FunFam" id="1.20.1260.10:FF:000002">
    <property type="entry name" value="Ferritin, mitochondrial"/>
    <property type="match status" value="1"/>
</dbReference>
<comment type="similarity">
    <text evidence="1 6">Belongs to the ferritin family.</text>
</comment>
<evidence type="ECO:0000256" key="4">
    <source>
        <dbReference type="ARBA" id="ARBA00023004"/>
    </source>
</evidence>
<dbReference type="InterPro" id="IPR008331">
    <property type="entry name" value="Ferritin_DPS_dom"/>
</dbReference>
<evidence type="ECO:0000256" key="6">
    <source>
        <dbReference type="RuleBase" id="RU361145"/>
    </source>
</evidence>
<name>A0AAN9A2J0_HALRR</name>
<evidence type="ECO:0000256" key="1">
    <source>
        <dbReference type="ARBA" id="ARBA00007513"/>
    </source>
</evidence>
<dbReference type="PANTHER" id="PTHR11431">
    <property type="entry name" value="FERRITIN"/>
    <property type="match status" value="1"/>
</dbReference>
<dbReference type="InterPro" id="IPR009040">
    <property type="entry name" value="Ferritin-like_diiron"/>
</dbReference>
<evidence type="ECO:0000256" key="3">
    <source>
        <dbReference type="ARBA" id="ARBA00022723"/>
    </source>
</evidence>
<gene>
    <name evidence="8" type="primary">FTH1_3</name>
    <name evidence="8" type="ORF">SK128_027651</name>
</gene>